<organism evidence="2 3">
    <name type="scientific">Dinoponera quadriceps</name>
    <name type="common">South American ant</name>
    <dbReference type="NCBI Taxonomy" id="609295"/>
    <lineage>
        <taxon>Eukaryota</taxon>
        <taxon>Metazoa</taxon>
        <taxon>Ecdysozoa</taxon>
        <taxon>Arthropoda</taxon>
        <taxon>Hexapoda</taxon>
        <taxon>Insecta</taxon>
        <taxon>Pterygota</taxon>
        <taxon>Neoptera</taxon>
        <taxon>Endopterygota</taxon>
        <taxon>Hymenoptera</taxon>
        <taxon>Apocrita</taxon>
        <taxon>Aculeata</taxon>
        <taxon>Formicoidea</taxon>
        <taxon>Formicidae</taxon>
        <taxon>Ponerinae</taxon>
        <taxon>Ponerini</taxon>
        <taxon>Dinoponera</taxon>
    </lineage>
</organism>
<proteinExistence type="predicted"/>
<evidence type="ECO:0000313" key="2">
    <source>
        <dbReference type="Proteomes" id="UP000515204"/>
    </source>
</evidence>
<name>A0A6P3XYF4_DINQU</name>
<gene>
    <name evidence="3" type="primary">LOC106748709</name>
</gene>
<dbReference type="Pfam" id="PF20700">
    <property type="entry name" value="Mutator"/>
    <property type="match status" value="1"/>
</dbReference>
<evidence type="ECO:0000259" key="1">
    <source>
        <dbReference type="Pfam" id="PF20700"/>
    </source>
</evidence>
<accession>A0A6P3XYF4</accession>
<sequence>MRKVLSIMLMRSYKPIRITAGKLYTLNLENFAVYYIHQCQNVKKEKKLGGKGKLTDTLIKKLTKYYGLAIMRNPESVENMQRDIMATYLHSISTDKKPRHENCPSAEDSWCKFRHAESLGVPYTHPEPLHPVVAESILPICKDLSRKDLLQRCLGGFTQNANESFNSLIWRLAPKHLHCGRKIIEIAAYLATTMFNEGYLSLLGIMSEIGIIIGTTCRNFSDKVNQNRVTSQNRRSKSANRKIGLLHKEQQNELYEEVEGLLYSPGIAD</sequence>
<keyword evidence="2" id="KW-1185">Reference proteome</keyword>
<reference evidence="3" key="1">
    <citation type="submission" date="2025-08" db="UniProtKB">
        <authorList>
            <consortium name="RefSeq"/>
        </authorList>
    </citation>
    <scope>IDENTIFICATION</scope>
</reference>
<dbReference type="RefSeq" id="XP_014483014.1">
    <property type="nucleotide sequence ID" value="XM_014627528.1"/>
</dbReference>
<dbReference type="Proteomes" id="UP000515204">
    <property type="component" value="Unplaced"/>
</dbReference>
<dbReference type="OrthoDB" id="10060618at2759"/>
<dbReference type="KEGG" id="dqu:106748709"/>
<protein>
    <submittedName>
        <fullName evidence="3">Uncharacterized protein LOC106748709</fullName>
    </submittedName>
</protein>
<dbReference type="AlphaFoldDB" id="A0A6P3XYF4"/>
<feature type="domain" description="Mutator-like transposase" evidence="1">
    <location>
        <begin position="41"/>
        <end position="111"/>
    </location>
</feature>
<dbReference type="InterPro" id="IPR049012">
    <property type="entry name" value="Mutator_transp_dom"/>
</dbReference>
<dbReference type="GeneID" id="106748709"/>
<evidence type="ECO:0000313" key="3">
    <source>
        <dbReference type="RefSeq" id="XP_014483014.1"/>
    </source>
</evidence>